<evidence type="ECO:0000256" key="6">
    <source>
        <dbReference type="ARBA" id="ARBA00023069"/>
    </source>
</evidence>
<evidence type="ECO:0000256" key="2">
    <source>
        <dbReference type="ARBA" id="ARBA00004607"/>
    </source>
</evidence>
<dbReference type="PANTHER" id="PTHR21351:SF0">
    <property type="entry name" value="BARDET-BIEDL SYNDROME 5 PROTEIN"/>
    <property type="match status" value="1"/>
</dbReference>
<keyword evidence="6" id="KW-0969">Cilium</keyword>
<proteinExistence type="inferred from homology"/>
<comment type="similarity">
    <text evidence="3">Belongs to the BBS5 family.</text>
</comment>
<evidence type="ECO:0000256" key="9">
    <source>
        <dbReference type="ARBA" id="ARBA00023273"/>
    </source>
</evidence>
<reference evidence="12 13" key="1">
    <citation type="submission" date="2023-05" db="EMBL/GenBank/DDBJ databases">
        <title>A 100% complete, gapless, phased diploid assembly of the Scenedesmus obliquus UTEX 3031 genome.</title>
        <authorList>
            <person name="Biondi T.C."/>
            <person name="Hanschen E.R."/>
            <person name="Kwon T."/>
            <person name="Eng W."/>
            <person name="Kruse C.P.S."/>
            <person name="Koehler S.I."/>
            <person name="Kunde Y."/>
            <person name="Gleasner C.D."/>
            <person name="You Mak K.T."/>
            <person name="Polle J."/>
            <person name="Hovde B.T."/>
            <person name="Starkenburg S.R."/>
        </authorList>
    </citation>
    <scope>NUCLEOTIDE SEQUENCE [LARGE SCALE GENOMIC DNA]</scope>
    <source>
        <strain evidence="12 13">DOE0152z</strain>
    </source>
</reference>
<dbReference type="InterPro" id="IPR030804">
    <property type="entry name" value="BBS5/fem-3"/>
</dbReference>
<keyword evidence="7" id="KW-0472">Membrane</keyword>
<dbReference type="InterPro" id="IPR006606">
    <property type="entry name" value="BBL5"/>
</dbReference>
<evidence type="ECO:0000313" key="12">
    <source>
        <dbReference type="EMBL" id="WIA18371.1"/>
    </source>
</evidence>
<evidence type="ECO:0000256" key="8">
    <source>
        <dbReference type="ARBA" id="ARBA00023212"/>
    </source>
</evidence>
<dbReference type="InterPro" id="IPR014003">
    <property type="entry name" value="BBS5_PH"/>
</dbReference>
<name>A0ABY8UA87_TETOB</name>
<evidence type="ECO:0000256" key="5">
    <source>
        <dbReference type="ARBA" id="ARBA00022490"/>
    </source>
</evidence>
<dbReference type="Proteomes" id="UP001244341">
    <property type="component" value="Chromosome 9b"/>
</dbReference>
<feature type="domain" description="BBSome complex member BBS5 PH" evidence="11">
    <location>
        <begin position="169"/>
        <end position="223"/>
    </location>
</feature>
<keyword evidence="8" id="KW-0206">Cytoskeleton</keyword>
<keyword evidence="5" id="KW-0963">Cytoplasm</keyword>
<dbReference type="PANTHER" id="PTHR21351">
    <property type="entry name" value="BARDET-BIEDL SYNDROME PROTEIN 5"/>
    <property type="match status" value="1"/>
</dbReference>
<dbReference type="EMBL" id="CP126216">
    <property type="protein sequence ID" value="WIA18371.1"/>
    <property type="molecule type" value="Genomic_DNA"/>
</dbReference>
<evidence type="ECO:0000256" key="1">
    <source>
        <dbReference type="ARBA" id="ARBA00004309"/>
    </source>
</evidence>
<keyword evidence="9" id="KW-0966">Cell projection</keyword>
<sequence length="352" mass="38292">MDGPSLAEALFGKKADEVWQDREVRFDVAPAQLQCRRGEEVLETFDPVEDTKGNNGEAGRLTLTNLRLTWRSSKQARTSITMGLDAITSLAVRPVSSRLKGTADALYVMARQNQQRFEFIFTDLTERQPGLAAALQALVAAYEASRPYRELRLRGALLVDKELKLLPREVAYSRVDGVSNLSSEAGNLGALYITNVRMVWHSKMAASFNVSIPYLQIKTVRIADSKFGLALVVETSAASGGYVLGFRVDPKETLEYVHKEMSSLLQAYANCPLFGVEYDANASAEAHPSKPHEDESDILEPEGAKGDAWAAYYADGASAGGAAGEPVFSAELGLAIEAPKDGASIQQLWSIL</sequence>
<organism evidence="12 13">
    <name type="scientific">Tetradesmus obliquus</name>
    <name type="common">Green alga</name>
    <name type="synonym">Acutodesmus obliquus</name>
    <dbReference type="NCBI Taxonomy" id="3088"/>
    <lineage>
        <taxon>Eukaryota</taxon>
        <taxon>Viridiplantae</taxon>
        <taxon>Chlorophyta</taxon>
        <taxon>core chlorophytes</taxon>
        <taxon>Chlorophyceae</taxon>
        <taxon>CS clade</taxon>
        <taxon>Sphaeropleales</taxon>
        <taxon>Scenedesmaceae</taxon>
        <taxon>Tetradesmus</taxon>
    </lineage>
</organism>
<evidence type="ECO:0000259" key="11">
    <source>
        <dbReference type="SMART" id="SM00683"/>
    </source>
</evidence>
<feature type="domain" description="BBSome complex member BBS5 PH" evidence="11">
    <location>
        <begin position="39"/>
        <end position="93"/>
    </location>
</feature>
<dbReference type="Pfam" id="PF07289">
    <property type="entry name" value="BBL5"/>
    <property type="match status" value="1"/>
</dbReference>
<keyword evidence="4" id="KW-1003">Cell membrane</keyword>
<keyword evidence="13" id="KW-1185">Reference proteome</keyword>
<evidence type="ECO:0000256" key="7">
    <source>
        <dbReference type="ARBA" id="ARBA00023136"/>
    </source>
</evidence>
<dbReference type="Gene3D" id="2.30.29.30">
    <property type="entry name" value="Pleckstrin-homology domain (PH domain)/Phosphotyrosine-binding domain (PTB)"/>
    <property type="match status" value="1"/>
</dbReference>
<comment type="subcellular location">
    <subcellularLocation>
        <location evidence="1">Cell projection</location>
        <location evidence="1">Cilium membrane</location>
    </subcellularLocation>
    <subcellularLocation>
        <location evidence="2">Cytoplasm</location>
        <location evidence="2">Cytoskeleton</location>
        <location evidence="2">Microtubule organizing center</location>
        <location evidence="2">Centrosome</location>
        <location evidence="2">Centriolar satellite</location>
    </subcellularLocation>
</comment>
<evidence type="ECO:0000256" key="4">
    <source>
        <dbReference type="ARBA" id="ARBA00022475"/>
    </source>
</evidence>
<evidence type="ECO:0000256" key="3">
    <source>
        <dbReference type="ARBA" id="ARBA00005822"/>
    </source>
</evidence>
<evidence type="ECO:0000256" key="10">
    <source>
        <dbReference type="ARBA" id="ARBA00047191"/>
    </source>
</evidence>
<dbReference type="InterPro" id="IPR011993">
    <property type="entry name" value="PH-like_dom_sf"/>
</dbReference>
<gene>
    <name evidence="12" type="ORF">OEZ85_009833</name>
</gene>
<dbReference type="PIRSF" id="PIRSF010072">
    <property type="entry name" value="DUF1448"/>
    <property type="match status" value="1"/>
</dbReference>
<dbReference type="SMART" id="SM00683">
    <property type="entry name" value="DM16"/>
    <property type="match status" value="2"/>
</dbReference>
<protein>
    <recommendedName>
        <fullName evidence="10">BBSome complex member BBS5</fullName>
    </recommendedName>
</protein>
<accession>A0ABY8UA87</accession>
<evidence type="ECO:0000313" key="13">
    <source>
        <dbReference type="Proteomes" id="UP001244341"/>
    </source>
</evidence>